<dbReference type="SUPFAM" id="SSF51735">
    <property type="entry name" value="NAD(P)-binding Rossmann-fold domains"/>
    <property type="match status" value="1"/>
</dbReference>
<dbReference type="InterPro" id="IPR036291">
    <property type="entry name" value="NAD(P)-bd_dom_sf"/>
</dbReference>
<dbReference type="Pfam" id="PF08240">
    <property type="entry name" value="ADH_N"/>
    <property type="match status" value="1"/>
</dbReference>
<feature type="domain" description="Enoyl reductase (ER)" evidence="4">
    <location>
        <begin position="10"/>
        <end position="346"/>
    </location>
</feature>
<comment type="caution">
    <text evidence="5">The sequence shown here is derived from an EMBL/GenBank/DDBJ whole genome shotgun (WGS) entry which is preliminary data.</text>
</comment>
<dbReference type="InterPro" id="IPR013149">
    <property type="entry name" value="ADH-like_C"/>
</dbReference>
<dbReference type="AlphaFoldDB" id="A0A934U116"/>
<dbReference type="InterPro" id="IPR011032">
    <property type="entry name" value="GroES-like_sf"/>
</dbReference>
<dbReference type="EMBL" id="JAEQMG010000072">
    <property type="protein sequence ID" value="MBK6088663.1"/>
    <property type="molecule type" value="Genomic_DNA"/>
</dbReference>
<keyword evidence="3" id="KW-0560">Oxidoreductase</keyword>
<dbReference type="InterPro" id="IPR020843">
    <property type="entry name" value="ER"/>
</dbReference>
<dbReference type="InterPro" id="IPR013154">
    <property type="entry name" value="ADH-like_N"/>
</dbReference>
<evidence type="ECO:0000313" key="6">
    <source>
        <dbReference type="Proteomes" id="UP000633365"/>
    </source>
</evidence>
<evidence type="ECO:0000313" key="5">
    <source>
        <dbReference type="EMBL" id="MBK6088663.1"/>
    </source>
</evidence>
<reference evidence="5" key="1">
    <citation type="submission" date="2021-01" db="EMBL/GenBank/DDBJ databases">
        <title>Genome public.</title>
        <authorList>
            <person name="Liu C."/>
            <person name="Sun Q."/>
        </authorList>
    </citation>
    <scope>NUCLEOTIDE SEQUENCE</scope>
    <source>
        <strain evidence="5">M6</strain>
    </source>
</reference>
<name>A0A934U116_9FIRM</name>
<dbReference type="RefSeq" id="WP_186833100.1">
    <property type="nucleotide sequence ID" value="NZ_JAEQMG010000072.1"/>
</dbReference>
<keyword evidence="2" id="KW-0862">Zinc</keyword>
<keyword evidence="6" id="KW-1185">Reference proteome</keyword>
<dbReference type="Pfam" id="PF00107">
    <property type="entry name" value="ADH_zinc_N"/>
    <property type="match status" value="1"/>
</dbReference>
<sequence length="349" mass="38569">MDTMKARVLRAVGNLEYCDYPMPEVKPDEVLFRVKACGICGSDIPRIFVNGTYHFPTIPGHEFSGEVAGVGDEKYKDLIGMRATVFPLIPCKTCENCNDGKYEMCKSYDYLGSRSDGAFAEYVRVPVWNLVPIPDSLSFEEAAMTEPCAVALHALRRAQIEVGDNVVIFGPGTIGMLIAQWARAWGARVLLVGTDVNNWDFIESMGFTEYCNSSKEDAIEWVKKMTGGVGADIAIEAVGIALTACNCLEAAASGGKVIFVGNPHGDFTFPQNTYWQILRKQLSIFGTWNSAYSDTHKSDWNLVVDAMAKGMIDAKKLITHKFDLETMDKGLDIMKNNSEFFAKIMVVNQ</sequence>
<gene>
    <name evidence="5" type="ORF">JKK62_08365</name>
</gene>
<evidence type="ECO:0000259" key="4">
    <source>
        <dbReference type="SMART" id="SM00829"/>
    </source>
</evidence>
<dbReference type="Gene3D" id="3.90.180.10">
    <property type="entry name" value="Medium-chain alcohol dehydrogenases, catalytic domain"/>
    <property type="match status" value="1"/>
</dbReference>
<keyword evidence="1" id="KW-0479">Metal-binding</keyword>
<protein>
    <submittedName>
        <fullName evidence="5">Galactitol-1-phosphate 5-dehydrogenase</fullName>
    </submittedName>
</protein>
<dbReference type="SUPFAM" id="SSF50129">
    <property type="entry name" value="GroES-like"/>
    <property type="match status" value="1"/>
</dbReference>
<dbReference type="PANTHER" id="PTHR43401">
    <property type="entry name" value="L-THREONINE 3-DEHYDROGENASE"/>
    <property type="match status" value="1"/>
</dbReference>
<dbReference type="GO" id="GO:0016491">
    <property type="term" value="F:oxidoreductase activity"/>
    <property type="evidence" value="ECO:0007669"/>
    <property type="project" value="UniProtKB-KW"/>
</dbReference>
<dbReference type="InterPro" id="IPR050129">
    <property type="entry name" value="Zn_alcohol_dh"/>
</dbReference>
<dbReference type="CDD" id="cd08236">
    <property type="entry name" value="sugar_DH"/>
    <property type="match status" value="1"/>
</dbReference>
<dbReference type="Gene3D" id="3.40.50.720">
    <property type="entry name" value="NAD(P)-binding Rossmann-like Domain"/>
    <property type="match status" value="1"/>
</dbReference>
<accession>A0A934U116</accession>
<organism evidence="5 6">
    <name type="scientific">Ruminococcus difficilis</name>
    <dbReference type="NCBI Taxonomy" id="2763069"/>
    <lineage>
        <taxon>Bacteria</taxon>
        <taxon>Bacillati</taxon>
        <taxon>Bacillota</taxon>
        <taxon>Clostridia</taxon>
        <taxon>Eubacteriales</taxon>
        <taxon>Oscillospiraceae</taxon>
        <taxon>Ruminococcus</taxon>
    </lineage>
</organism>
<dbReference type="SMART" id="SM00829">
    <property type="entry name" value="PKS_ER"/>
    <property type="match status" value="1"/>
</dbReference>
<dbReference type="GO" id="GO:0046872">
    <property type="term" value="F:metal ion binding"/>
    <property type="evidence" value="ECO:0007669"/>
    <property type="project" value="UniProtKB-KW"/>
</dbReference>
<dbReference type="Proteomes" id="UP000633365">
    <property type="component" value="Unassembled WGS sequence"/>
</dbReference>
<evidence type="ECO:0000256" key="1">
    <source>
        <dbReference type="ARBA" id="ARBA00022723"/>
    </source>
</evidence>
<evidence type="ECO:0000256" key="3">
    <source>
        <dbReference type="ARBA" id="ARBA00023002"/>
    </source>
</evidence>
<dbReference type="PANTHER" id="PTHR43401:SF2">
    <property type="entry name" value="L-THREONINE 3-DEHYDROGENASE"/>
    <property type="match status" value="1"/>
</dbReference>
<proteinExistence type="predicted"/>
<evidence type="ECO:0000256" key="2">
    <source>
        <dbReference type="ARBA" id="ARBA00022833"/>
    </source>
</evidence>